<dbReference type="EMBL" id="MCSW01000047">
    <property type="protein sequence ID" value="PMF30995.1"/>
    <property type="molecule type" value="Genomic_DNA"/>
</dbReference>
<evidence type="ECO:0000313" key="2">
    <source>
        <dbReference type="EMBL" id="PMF30995.1"/>
    </source>
</evidence>
<accession>A0A2N7CJ24</accession>
<comment type="caution">
    <text evidence="2">The sequence shown here is derived from an EMBL/GenBank/DDBJ whole genome shotgun (WGS) entry which is preliminary data.</text>
</comment>
<feature type="signal peptide" evidence="1">
    <location>
        <begin position="1"/>
        <end position="20"/>
    </location>
</feature>
<proteinExistence type="predicted"/>
<dbReference type="AlphaFoldDB" id="A0A2N7CJ24"/>
<feature type="chain" id="PRO_5014847146" evidence="1">
    <location>
        <begin position="21"/>
        <end position="79"/>
    </location>
</feature>
<name>A0A2N7CJ24_VIBSP</name>
<dbReference type="Proteomes" id="UP000235405">
    <property type="component" value="Unassembled WGS sequence"/>
</dbReference>
<evidence type="ECO:0000256" key="1">
    <source>
        <dbReference type="SAM" id="SignalP"/>
    </source>
</evidence>
<dbReference type="RefSeq" id="WP_102481843.1">
    <property type="nucleotide sequence ID" value="NZ_MCSW01000047.1"/>
</dbReference>
<reference evidence="3" key="1">
    <citation type="submission" date="2016-07" db="EMBL/GenBank/DDBJ databases">
        <title>Nontailed viruses are major unrecognized killers of bacteria in the ocean.</title>
        <authorList>
            <person name="Kauffman K."/>
            <person name="Hussain F."/>
            <person name="Yang J."/>
            <person name="Arevalo P."/>
            <person name="Brown J."/>
            <person name="Cutler M."/>
            <person name="Kelly L."/>
            <person name="Polz M.F."/>
        </authorList>
    </citation>
    <scope>NUCLEOTIDE SEQUENCE [LARGE SCALE GENOMIC DNA]</scope>
    <source>
        <strain evidence="3">10N.286.54.F3</strain>
    </source>
</reference>
<gene>
    <name evidence="2" type="ORF">BCV19_02955</name>
</gene>
<sequence length="79" mass="8819">MMRVFLLSSVLLMGSASVWAEDVATPSENSGITFIDAQTMGEAFRPYLLPLPDMEKENQADAALVELINQKAKWEKEDE</sequence>
<protein>
    <submittedName>
        <fullName evidence="2">Uncharacterized protein</fullName>
    </submittedName>
</protein>
<organism evidence="2 3">
    <name type="scientific">Vibrio splendidus</name>
    <dbReference type="NCBI Taxonomy" id="29497"/>
    <lineage>
        <taxon>Bacteria</taxon>
        <taxon>Pseudomonadati</taxon>
        <taxon>Pseudomonadota</taxon>
        <taxon>Gammaproteobacteria</taxon>
        <taxon>Vibrionales</taxon>
        <taxon>Vibrionaceae</taxon>
        <taxon>Vibrio</taxon>
    </lineage>
</organism>
<evidence type="ECO:0000313" key="3">
    <source>
        <dbReference type="Proteomes" id="UP000235405"/>
    </source>
</evidence>
<keyword evidence="1" id="KW-0732">Signal</keyword>